<comment type="caution">
    <text evidence="2">The sequence shown here is derived from an EMBL/GenBank/DDBJ whole genome shotgun (WGS) entry which is preliminary data.</text>
</comment>
<sequence length="340" mass="38398">MSEYSNITAAIVRETRAREKALPLMNDNCRSRFLLQAQRTTKVCLFFHGFTATPEQFTPIGEAFFQAGYNVVIPLLPGHGIAGDWDGDNPPPLPEEQRFYQEFGLYWLEQVQALGEQVVIGGLSGGSTLAAWLALERPHSIHRALLFAPFLSNSNLLVDFIVKILPIYFQWRTEEGAISYGYDGFVMPALRVFMDMGQDILDRVKTSIAAAPCFIIGSESDRAVDENENRDLYASLVKLQPKCWYYSFDRVFDIPHNMMTKAEGNEYQDLVIAVAKAYVESDLTWKEVEEIAYQMLFQGKTFDTVVQRLNLTSRVSPDLQTLISLLDKPTIIAAHQSESS</sequence>
<dbReference type="GO" id="GO:0016787">
    <property type="term" value="F:hydrolase activity"/>
    <property type="evidence" value="ECO:0007669"/>
    <property type="project" value="UniProtKB-KW"/>
</dbReference>
<feature type="domain" description="AB hydrolase-1" evidence="1">
    <location>
        <begin position="45"/>
        <end position="196"/>
    </location>
</feature>
<protein>
    <submittedName>
        <fullName evidence="2">Alpha/beta hydrolase</fullName>
    </submittedName>
</protein>
<dbReference type="EMBL" id="MRCC01000012">
    <property type="protein sequence ID" value="OKH24622.1"/>
    <property type="molecule type" value="Genomic_DNA"/>
</dbReference>
<evidence type="ECO:0000313" key="2">
    <source>
        <dbReference type="EMBL" id="OKH24622.1"/>
    </source>
</evidence>
<dbReference type="Gene3D" id="3.40.50.1820">
    <property type="entry name" value="alpha/beta hydrolase"/>
    <property type="match status" value="1"/>
</dbReference>
<dbReference type="OrthoDB" id="9786110at2"/>
<keyword evidence="3" id="KW-1185">Reference proteome</keyword>
<dbReference type="STRING" id="247279.NIES1031_15050"/>
<dbReference type="RefSeq" id="WP_073550349.1">
    <property type="nucleotide sequence ID" value="NZ_CAWMVK010000004.1"/>
</dbReference>
<organism evidence="2 3">
    <name type="scientific">Chroogloeocystis siderophila 5.2 s.c.1</name>
    <dbReference type="NCBI Taxonomy" id="247279"/>
    <lineage>
        <taxon>Bacteria</taxon>
        <taxon>Bacillati</taxon>
        <taxon>Cyanobacteriota</taxon>
        <taxon>Cyanophyceae</taxon>
        <taxon>Oscillatoriophycideae</taxon>
        <taxon>Chroococcales</taxon>
        <taxon>Chroococcaceae</taxon>
        <taxon>Chroogloeocystis</taxon>
    </lineage>
</organism>
<dbReference type="SUPFAM" id="SSF53474">
    <property type="entry name" value="alpha/beta-Hydrolases"/>
    <property type="match status" value="1"/>
</dbReference>
<gene>
    <name evidence="2" type="ORF">NIES1031_15050</name>
</gene>
<dbReference type="Pfam" id="PF12697">
    <property type="entry name" value="Abhydrolase_6"/>
    <property type="match status" value="1"/>
</dbReference>
<reference evidence="2 3" key="1">
    <citation type="submission" date="2016-11" db="EMBL/GenBank/DDBJ databases">
        <title>Draft Genome Sequences of Nine Cyanobacterial Strains from Diverse Habitats.</title>
        <authorList>
            <person name="Zhu T."/>
            <person name="Hou S."/>
            <person name="Lu X."/>
            <person name="Hess W.R."/>
        </authorList>
    </citation>
    <scope>NUCLEOTIDE SEQUENCE [LARGE SCALE GENOMIC DNA]</scope>
    <source>
        <strain evidence="2 3">5.2 s.c.1</strain>
    </source>
</reference>
<evidence type="ECO:0000313" key="3">
    <source>
        <dbReference type="Proteomes" id="UP000185984"/>
    </source>
</evidence>
<dbReference type="AlphaFoldDB" id="A0A1U7HM03"/>
<keyword evidence="2" id="KW-0378">Hydrolase</keyword>
<name>A0A1U7HM03_9CHRO</name>
<evidence type="ECO:0000259" key="1">
    <source>
        <dbReference type="Pfam" id="PF12697"/>
    </source>
</evidence>
<dbReference type="InterPro" id="IPR029058">
    <property type="entry name" value="AB_hydrolase_fold"/>
</dbReference>
<proteinExistence type="predicted"/>
<dbReference type="InterPro" id="IPR000073">
    <property type="entry name" value="AB_hydrolase_1"/>
</dbReference>
<accession>A0A1U7HM03</accession>
<dbReference type="Proteomes" id="UP000185984">
    <property type="component" value="Unassembled WGS sequence"/>
</dbReference>